<organism evidence="1 2">
    <name type="scientific">Vararia minispora EC-137</name>
    <dbReference type="NCBI Taxonomy" id="1314806"/>
    <lineage>
        <taxon>Eukaryota</taxon>
        <taxon>Fungi</taxon>
        <taxon>Dikarya</taxon>
        <taxon>Basidiomycota</taxon>
        <taxon>Agaricomycotina</taxon>
        <taxon>Agaricomycetes</taxon>
        <taxon>Russulales</taxon>
        <taxon>Lachnocladiaceae</taxon>
        <taxon>Vararia</taxon>
    </lineage>
</organism>
<comment type="caution">
    <text evidence="1">The sequence shown here is derived from an EMBL/GenBank/DDBJ whole genome shotgun (WGS) entry which is preliminary data.</text>
</comment>
<evidence type="ECO:0000313" key="2">
    <source>
        <dbReference type="Proteomes" id="UP000814128"/>
    </source>
</evidence>
<reference evidence="1" key="2">
    <citation type="journal article" date="2022" name="New Phytol.">
        <title>Evolutionary transition to the ectomycorrhizal habit in the genomes of a hyperdiverse lineage of mushroom-forming fungi.</title>
        <authorList>
            <person name="Looney B."/>
            <person name="Miyauchi S."/>
            <person name="Morin E."/>
            <person name="Drula E."/>
            <person name="Courty P.E."/>
            <person name="Kohler A."/>
            <person name="Kuo A."/>
            <person name="LaButti K."/>
            <person name="Pangilinan J."/>
            <person name="Lipzen A."/>
            <person name="Riley R."/>
            <person name="Andreopoulos W."/>
            <person name="He G."/>
            <person name="Johnson J."/>
            <person name="Nolan M."/>
            <person name="Tritt A."/>
            <person name="Barry K.W."/>
            <person name="Grigoriev I.V."/>
            <person name="Nagy L.G."/>
            <person name="Hibbett D."/>
            <person name="Henrissat B."/>
            <person name="Matheny P.B."/>
            <person name="Labbe J."/>
            <person name="Martin F.M."/>
        </authorList>
    </citation>
    <scope>NUCLEOTIDE SEQUENCE</scope>
    <source>
        <strain evidence="1">EC-137</strain>
    </source>
</reference>
<name>A0ACB8QEW5_9AGAM</name>
<evidence type="ECO:0000313" key="1">
    <source>
        <dbReference type="EMBL" id="KAI0030354.1"/>
    </source>
</evidence>
<proteinExistence type="predicted"/>
<accession>A0ACB8QEW5</accession>
<dbReference type="Proteomes" id="UP000814128">
    <property type="component" value="Unassembled WGS sequence"/>
</dbReference>
<protein>
    <submittedName>
        <fullName evidence="1">WD40-repeat-containing domain protein</fullName>
    </submittedName>
</protein>
<reference evidence="1" key="1">
    <citation type="submission" date="2021-02" db="EMBL/GenBank/DDBJ databases">
        <authorList>
            <consortium name="DOE Joint Genome Institute"/>
            <person name="Ahrendt S."/>
            <person name="Looney B.P."/>
            <person name="Miyauchi S."/>
            <person name="Morin E."/>
            <person name="Drula E."/>
            <person name="Courty P.E."/>
            <person name="Chicoki N."/>
            <person name="Fauchery L."/>
            <person name="Kohler A."/>
            <person name="Kuo A."/>
            <person name="Labutti K."/>
            <person name="Pangilinan J."/>
            <person name="Lipzen A."/>
            <person name="Riley R."/>
            <person name="Andreopoulos W."/>
            <person name="He G."/>
            <person name="Johnson J."/>
            <person name="Barry K.W."/>
            <person name="Grigoriev I.V."/>
            <person name="Nagy L."/>
            <person name="Hibbett D."/>
            <person name="Henrissat B."/>
            <person name="Matheny P.B."/>
            <person name="Labbe J."/>
            <person name="Martin F."/>
        </authorList>
    </citation>
    <scope>NUCLEOTIDE SEQUENCE</scope>
    <source>
        <strain evidence="1">EC-137</strain>
    </source>
</reference>
<sequence>MAVDPTSVKVYTVNGAAAGSSSSLPDWLTRKRALKSKGKKRAVREQVEGTIELIQHLEFPEASNRIKTTRDGHHVIATGTYKPQMRVWDLDQLALKFERHTDAENVDFVILSDDWTKTLHLQADRTVELHTQGGFHYRTRIPRFGRALAYHFPSCEALFGAAGNEVYRLNLEQGRFFAPLTLGSGVEGVNAIDINPVHGLWAFGTDGNGTVEFWDPRSRSPVGVLELPRSRLVSSSAVGAVLPGLEDVSGPRLTVTSLTSRSDGLSYAVGTSTGHTLLYDIRSARPFATKDQGYGLPIRRVVWVEGGTRMAGDGLVLSADKKVVKVWDRNTPSSNFTSLTPSNDLNDIYQVPGTGLLMTANEGIQMCVYFVPQLGPAPRWASFLENLTEELEEGAAPRGVYEDYKFVSRQELSQLGMDHLIGTPALKPYMHGYFVSLKLYDAARVIANPYVYEEHRARLVQERIDKLAEGRIRTRRDQPKVKVNKALAEKVARDEERERNKRARRGGEEMEVDDGEKTQEKPNLLTDPRFQALFEDPEFEVDEKSREFALLNPSTVAQRKNGKREAAEDEQESNSDDDSLLPRGKTAVEDEEEESEKAHSDSSEDEESEAVSDDSSEAGDLYPASYKANQAAQQRNPNVRLVPLRAQTSSKTLSEKDSTFGQRRFASSKRASASFAVAADSSEHLVRKTDGSIEMSWIPSSKPKGRRDSDAMDFDEEVPRRGGRKEKDIDRRKGVERFGAGMERGGEDPVDGAELSEVQRSGRKTRRRDVRSGSKNTFRKL</sequence>
<dbReference type="EMBL" id="MU273626">
    <property type="protein sequence ID" value="KAI0030354.1"/>
    <property type="molecule type" value="Genomic_DNA"/>
</dbReference>
<gene>
    <name evidence="1" type="ORF">K488DRAFT_87849</name>
</gene>
<keyword evidence="2" id="KW-1185">Reference proteome</keyword>